<evidence type="ECO:0000313" key="2">
    <source>
        <dbReference type="Proteomes" id="UP000077266"/>
    </source>
</evidence>
<organism evidence="1 2">
    <name type="scientific">Exidia glandulosa HHB12029</name>
    <dbReference type="NCBI Taxonomy" id="1314781"/>
    <lineage>
        <taxon>Eukaryota</taxon>
        <taxon>Fungi</taxon>
        <taxon>Dikarya</taxon>
        <taxon>Basidiomycota</taxon>
        <taxon>Agaricomycotina</taxon>
        <taxon>Agaricomycetes</taxon>
        <taxon>Auriculariales</taxon>
        <taxon>Exidiaceae</taxon>
        <taxon>Exidia</taxon>
    </lineage>
</organism>
<reference evidence="1 2" key="1">
    <citation type="journal article" date="2016" name="Mol. Biol. Evol.">
        <title>Comparative Genomics of Early-Diverging Mushroom-Forming Fungi Provides Insights into the Origins of Lignocellulose Decay Capabilities.</title>
        <authorList>
            <person name="Nagy L.G."/>
            <person name="Riley R."/>
            <person name="Tritt A."/>
            <person name="Adam C."/>
            <person name="Daum C."/>
            <person name="Floudas D."/>
            <person name="Sun H."/>
            <person name="Yadav J.S."/>
            <person name="Pangilinan J."/>
            <person name="Larsson K.H."/>
            <person name="Matsuura K."/>
            <person name="Barry K."/>
            <person name="Labutti K."/>
            <person name="Kuo R."/>
            <person name="Ohm R.A."/>
            <person name="Bhattacharya S.S."/>
            <person name="Shirouzu T."/>
            <person name="Yoshinaga Y."/>
            <person name="Martin F.M."/>
            <person name="Grigoriev I.V."/>
            <person name="Hibbett D.S."/>
        </authorList>
    </citation>
    <scope>NUCLEOTIDE SEQUENCE [LARGE SCALE GENOMIC DNA]</scope>
    <source>
        <strain evidence="1 2">HHB12029</strain>
    </source>
</reference>
<dbReference type="InParanoid" id="A0A165NCR2"/>
<keyword evidence="2" id="KW-1185">Reference proteome</keyword>
<gene>
    <name evidence="1" type="ORF">EXIGLDRAFT_144819</name>
</gene>
<dbReference type="AlphaFoldDB" id="A0A165NCR2"/>
<dbReference type="Proteomes" id="UP000077266">
    <property type="component" value="Unassembled WGS sequence"/>
</dbReference>
<accession>A0A165NCR2</accession>
<dbReference type="OrthoDB" id="10499825at2759"/>
<proteinExistence type="predicted"/>
<sequence length="258" mass="29009">MDLEAHVRSRPVVLHMDFQRERHLPVWRACRRVDGSQSGARANRQGTAYRSLCLEFILTTAIAHALYHALEMWHSEERSAGRILRLTDGSRLSQDGGSCSATLNLWGGLMGATWKQSALLDDNAEDFASLEGVFLEIMRDGRLAETRLGEPVTYFAWDHVEYSPPTTGPDALRSALRRSTFAPIDPAKLSGRQRRPGTAIVRRRQCCSTLPEGHLETLPPPWETSEKLLSPPVTPPSLFYSYSDCESDDDDEHFEVAW</sequence>
<evidence type="ECO:0000313" key="1">
    <source>
        <dbReference type="EMBL" id="KZW00558.1"/>
    </source>
</evidence>
<protein>
    <submittedName>
        <fullName evidence="1">Uncharacterized protein</fullName>
    </submittedName>
</protein>
<name>A0A165NCR2_EXIGL</name>
<dbReference type="EMBL" id="KV425900">
    <property type="protein sequence ID" value="KZW00558.1"/>
    <property type="molecule type" value="Genomic_DNA"/>
</dbReference>